<gene>
    <name evidence="2" type="ORF">N7Z68_11615</name>
</gene>
<evidence type="ECO:0000256" key="1">
    <source>
        <dbReference type="SAM" id="MobiDB-lite"/>
    </source>
</evidence>
<sequence>MKKKLEQAVEHANAENPTSRSGGKPSTSKKEKMRKSNKHN</sequence>
<organism evidence="2 3">
    <name type="scientific">Alkalihalobacterium chitinilyticum</name>
    <dbReference type="NCBI Taxonomy" id="2980103"/>
    <lineage>
        <taxon>Bacteria</taxon>
        <taxon>Bacillati</taxon>
        <taxon>Bacillota</taxon>
        <taxon>Bacilli</taxon>
        <taxon>Bacillales</taxon>
        <taxon>Bacillaceae</taxon>
        <taxon>Alkalihalobacterium</taxon>
    </lineage>
</organism>
<proteinExistence type="predicted"/>
<dbReference type="RefSeq" id="WP_275118644.1">
    <property type="nucleotide sequence ID" value="NZ_JAOTPO010000007.1"/>
</dbReference>
<feature type="compositionally biased region" description="Basic and acidic residues" evidence="1">
    <location>
        <begin position="1"/>
        <end position="13"/>
    </location>
</feature>
<reference evidence="2" key="1">
    <citation type="submission" date="2024-05" db="EMBL/GenBank/DDBJ databases">
        <title>Alkalihalobacillus sp. strain MEB203 novel alkaliphilic bacterium from Lonar Lake, India.</title>
        <authorList>
            <person name="Joshi A."/>
            <person name="Thite S."/>
            <person name="Mengade P."/>
        </authorList>
    </citation>
    <scope>NUCLEOTIDE SEQUENCE</scope>
    <source>
        <strain evidence="2">MEB 203</strain>
    </source>
</reference>
<evidence type="ECO:0000313" key="3">
    <source>
        <dbReference type="Proteomes" id="UP001148125"/>
    </source>
</evidence>
<protein>
    <recommendedName>
        <fullName evidence="4">Small acid-soluble spore protein P</fullName>
    </recommendedName>
</protein>
<keyword evidence="3" id="KW-1185">Reference proteome</keyword>
<evidence type="ECO:0000313" key="2">
    <source>
        <dbReference type="EMBL" id="MDE5414028.1"/>
    </source>
</evidence>
<feature type="compositionally biased region" description="Basic residues" evidence="1">
    <location>
        <begin position="31"/>
        <end position="40"/>
    </location>
</feature>
<feature type="compositionally biased region" description="Polar residues" evidence="1">
    <location>
        <begin position="15"/>
        <end position="26"/>
    </location>
</feature>
<evidence type="ECO:0008006" key="4">
    <source>
        <dbReference type="Google" id="ProtNLM"/>
    </source>
</evidence>
<dbReference type="Proteomes" id="UP001148125">
    <property type="component" value="Unassembled WGS sequence"/>
</dbReference>
<dbReference type="EMBL" id="JAOTPO010000007">
    <property type="protein sequence ID" value="MDE5414028.1"/>
    <property type="molecule type" value="Genomic_DNA"/>
</dbReference>
<name>A0ABT5VHT8_9BACI</name>
<comment type="caution">
    <text evidence="2">The sequence shown here is derived from an EMBL/GenBank/DDBJ whole genome shotgun (WGS) entry which is preliminary data.</text>
</comment>
<feature type="region of interest" description="Disordered" evidence="1">
    <location>
        <begin position="1"/>
        <end position="40"/>
    </location>
</feature>
<accession>A0ABT5VHT8</accession>